<accession>A0A0C3JIC7</accession>
<sequence>MADVQPNTFQTTFIVNLDTYETSVATTSGKGKKGKVKVTKAVKIKEIMFMITHEPSNYLELLVEMLAKHGRTGYKISEKKRYSFNCTDAMDVDNAEEFAEMAKKIIETTPDKCSPQVQEKSKDIDDDSDGSNTGDEDSDTLKESSNDFDENIALFCCQITKEWGNTNDNSVTYLHPTGVSIPCTPLMIRDWAIAISFDPANKVPALHPGRCFQTSITPVTPSPNADIAALTSVLLLDMAREHLRHSTPAPALQVVDSAETNLDPNIIPSPSKLTHFLEHAEANLGVQHARLLEPALWQLGAGPDILLEMDDAILHDAGVTPGDIICLK</sequence>
<name>A0A0C3JIC7_PISTI</name>
<keyword evidence="3" id="KW-1185">Reference proteome</keyword>
<dbReference type="OrthoDB" id="2681472at2759"/>
<organism evidence="2 3">
    <name type="scientific">Pisolithus tinctorius Marx 270</name>
    <dbReference type="NCBI Taxonomy" id="870435"/>
    <lineage>
        <taxon>Eukaryota</taxon>
        <taxon>Fungi</taxon>
        <taxon>Dikarya</taxon>
        <taxon>Basidiomycota</taxon>
        <taxon>Agaricomycotina</taxon>
        <taxon>Agaricomycetes</taxon>
        <taxon>Agaricomycetidae</taxon>
        <taxon>Boletales</taxon>
        <taxon>Sclerodermatineae</taxon>
        <taxon>Pisolithaceae</taxon>
        <taxon>Pisolithus</taxon>
    </lineage>
</organism>
<evidence type="ECO:0000313" key="2">
    <source>
        <dbReference type="EMBL" id="KIN97326.1"/>
    </source>
</evidence>
<reference evidence="3" key="2">
    <citation type="submission" date="2015-01" db="EMBL/GenBank/DDBJ databases">
        <title>Evolutionary Origins and Diversification of the Mycorrhizal Mutualists.</title>
        <authorList>
            <consortium name="DOE Joint Genome Institute"/>
            <consortium name="Mycorrhizal Genomics Consortium"/>
            <person name="Kohler A."/>
            <person name="Kuo A."/>
            <person name="Nagy L.G."/>
            <person name="Floudas D."/>
            <person name="Copeland A."/>
            <person name="Barry K.W."/>
            <person name="Cichocki N."/>
            <person name="Veneault-Fourrey C."/>
            <person name="LaButti K."/>
            <person name="Lindquist E.A."/>
            <person name="Lipzen A."/>
            <person name="Lundell T."/>
            <person name="Morin E."/>
            <person name="Murat C."/>
            <person name="Riley R."/>
            <person name="Ohm R."/>
            <person name="Sun H."/>
            <person name="Tunlid A."/>
            <person name="Henrissat B."/>
            <person name="Grigoriev I.V."/>
            <person name="Hibbett D.S."/>
            <person name="Martin F."/>
        </authorList>
    </citation>
    <scope>NUCLEOTIDE SEQUENCE [LARGE SCALE GENOMIC DNA]</scope>
    <source>
        <strain evidence="3">Marx 270</strain>
    </source>
</reference>
<dbReference type="HOGENOM" id="CLU_033557_1_0_1"/>
<dbReference type="InParanoid" id="A0A0C3JIC7"/>
<feature type="region of interest" description="Disordered" evidence="1">
    <location>
        <begin position="109"/>
        <end position="143"/>
    </location>
</feature>
<evidence type="ECO:0000256" key="1">
    <source>
        <dbReference type="SAM" id="MobiDB-lite"/>
    </source>
</evidence>
<protein>
    <submittedName>
        <fullName evidence="2">Uncharacterized protein</fullName>
    </submittedName>
</protein>
<proteinExistence type="predicted"/>
<dbReference type="AlphaFoldDB" id="A0A0C3JIC7"/>
<feature type="compositionally biased region" description="Acidic residues" evidence="1">
    <location>
        <begin position="124"/>
        <end position="138"/>
    </location>
</feature>
<reference evidence="2 3" key="1">
    <citation type="submission" date="2014-04" db="EMBL/GenBank/DDBJ databases">
        <authorList>
            <consortium name="DOE Joint Genome Institute"/>
            <person name="Kuo A."/>
            <person name="Kohler A."/>
            <person name="Costa M.D."/>
            <person name="Nagy L.G."/>
            <person name="Floudas D."/>
            <person name="Copeland A."/>
            <person name="Barry K.W."/>
            <person name="Cichocki N."/>
            <person name="Veneault-Fourrey C."/>
            <person name="LaButti K."/>
            <person name="Lindquist E.A."/>
            <person name="Lipzen A."/>
            <person name="Lundell T."/>
            <person name="Morin E."/>
            <person name="Murat C."/>
            <person name="Sun H."/>
            <person name="Tunlid A."/>
            <person name="Henrissat B."/>
            <person name="Grigoriev I.V."/>
            <person name="Hibbett D.S."/>
            <person name="Martin F."/>
            <person name="Nordberg H.P."/>
            <person name="Cantor M.N."/>
            <person name="Hua S.X."/>
        </authorList>
    </citation>
    <scope>NUCLEOTIDE SEQUENCE [LARGE SCALE GENOMIC DNA]</scope>
    <source>
        <strain evidence="2 3">Marx 270</strain>
    </source>
</reference>
<gene>
    <name evidence="2" type="ORF">M404DRAFT_32436</name>
</gene>
<dbReference type="EMBL" id="KN832031">
    <property type="protein sequence ID" value="KIN97326.1"/>
    <property type="molecule type" value="Genomic_DNA"/>
</dbReference>
<dbReference type="Proteomes" id="UP000054217">
    <property type="component" value="Unassembled WGS sequence"/>
</dbReference>
<evidence type="ECO:0000313" key="3">
    <source>
        <dbReference type="Proteomes" id="UP000054217"/>
    </source>
</evidence>